<reference evidence="2" key="1">
    <citation type="journal article" date="2013" name="Nature">
        <title>Draft genome of the wheat A-genome progenitor Triticum urartu.</title>
        <authorList>
            <person name="Ling H.Q."/>
            <person name="Zhao S."/>
            <person name="Liu D."/>
            <person name="Wang J."/>
            <person name="Sun H."/>
            <person name="Zhang C."/>
            <person name="Fan H."/>
            <person name="Li D."/>
            <person name="Dong L."/>
            <person name="Tao Y."/>
            <person name="Gao C."/>
            <person name="Wu H."/>
            <person name="Li Y."/>
            <person name="Cui Y."/>
            <person name="Guo X."/>
            <person name="Zheng S."/>
            <person name="Wang B."/>
            <person name="Yu K."/>
            <person name="Liang Q."/>
            <person name="Yang W."/>
            <person name="Lou X."/>
            <person name="Chen J."/>
            <person name="Feng M."/>
            <person name="Jian J."/>
            <person name="Zhang X."/>
            <person name="Luo G."/>
            <person name="Jiang Y."/>
            <person name="Liu J."/>
            <person name="Wang Z."/>
            <person name="Sha Y."/>
            <person name="Zhang B."/>
            <person name="Wu H."/>
            <person name="Tang D."/>
            <person name="Shen Q."/>
            <person name="Xue P."/>
            <person name="Zou S."/>
            <person name="Wang X."/>
            <person name="Liu X."/>
            <person name="Wang F."/>
            <person name="Yang Y."/>
            <person name="An X."/>
            <person name="Dong Z."/>
            <person name="Zhang K."/>
            <person name="Zhang X."/>
            <person name="Luo M.C."/>
            <person name="Dvorak J."/>
            <person name="Tong Y."/>
            <person name="Wang J."/>
            <person name="Yang H."/>
            <person name="Li Z."/>
            <person name="Wang D."/>
            <person name="Zhang A."/>
            <person name="Wang J."/>
        </authorList>
    </citation>
    <scope>NUCLEOTIDE SEQUENCE</scope>
    <source>
        <strain evidence="2">cv. G1812</strain>
    </source>
</reference>
<dbReference type="AlphaFoldDB" id="A0A8R7PK98"/>
<evidence type="ECO:0000313" key="1">
    <source>
        <dbReference type="EnsemblPlants" id="TuG1812G0200005404.01.T01.cds249453"/>
    </source>
</evidence>
<sequence>MGRNIWHVFRLSSKCRCRTIPHPINFIRNGYRFLVP</sequence>
<reference evidence="1" key="3">
    <citation type="submission" date="2022-06" db="UniProtKB">
        <authorList>
            <consortium name="EnsemblPlants"/>
        </authorList>
    </citation>
    <scope>IDENTIFICATION</scope>
</reference>
<protein>
    <submittedName>
        <fullName evidence="1">Uncharacterized protein</fullName>
    </submittedName>
</protein>
<dbReference type="Gramene" id="TuG1812G0200005404.01.T01">
    <property type="protein sequence ID" value="TuG1812G0200005404.01.T01.cds249453"/>
    <property type="gene ID" value="TuG1812G0200005404.01"/>
</dbReference>
<accession>A0A8R7PK98</accession>
<organism evidence="1 2">
    <name type="scientific">Triticum urartu</name>
    <name type="common">Red wild einkorn</name>
    <name type="synonym">Crithodium urartu</name>
    <dbReference type="NCBI Taxonomy" id="4572"/>
    <lineage>
        <taxon>Eukaryota</taxon>
        <taxon>Viridiplantae</taxon>
        <taxon>Streptophyta</taxon>
        <taxon>Embryophyta</taxon>
        <taxon>Tracheophyta</taxon>
        <taxon>Spermatophyta</taxon>
        <taxon>Magnoliopsida</taxon>
        <taxon>Liliopsida</taxon>
        <taxon>Poales</taxon>
        <taxon>Poaceae</taxon>
        <taxon>BOP clade</taxon>
        <taxon>Pooideae</taxon>
        <taxon>Triticodae</taxon>
        <taxon>Triticeae</taxon>
        <taxon>Triticinae</taxon>
        <taxon>Triticum</taxon>
    </lineage>
</organism>
<evidence type="ECO:0000313" key="2">
    <source>
        <dbReference type="Proteomes" id="UP000015106"/>
    </source>
</evidence>
<proteinExistence type="predicted"/>
<dbReference type="EnsemblPlants" id="TuG1812G0200005404.01.T01">
    <property type="protein sequence ID" value="TuG1812G0200005404.01.T01.cds249453"/>
    <property type="gene ID" value="TuG1812G0200005404.01"/>
</dbReference>
<keyword evidence="2" id="KW-1185">Reference proteome</keyword>
<dbReference type="Proteomes" id="UP000015106">
    <property type="component" value="Chromosome 2"/>
</dbReference>
<name>A0A8R7PK98_TRIUA</name>
<reference evidence="1" key="2">
    <citation type="submission" date="2018-03" db="EMBL/GenBank/DDBJ databases">
        <title>The Triticum urartu genome reveals the dynamic nature of wheat genome evolution.</title>
        <authorList>
            <person name="Ling H."/>
            <person name="Ma B."/>
            <person name="Shi X."/>
            <person name="Liu H."/>
            <person name="Dong L."/>
            <person name="Sun H."/>
            <person name="Cao Y."/>
            <person name="Gao Q."/>
            <person name="Zheng S."/>
            <person name="Li Y."/>
            <person name="Yu Y."/>
            <person name="Du H."/>
            <person name="Qi M."/>
            <person name="Li Y."/>
            <person name="Yu H."/>
            <person name="Cui Y."/>
            <person name="Wang N."/>
            <person name="Chen C."/>
            <person name="Wu H."/>
            <person name="Zhao Y."/>
            <person name="Zhang J."/>
            <person name="Li Y."/>
            <person name="Zhou W."/>
            <person name="Zhang B."/>
            <person name="Hu W."/>
            <person name="Eijk M."/>
            <person name="Tang J."/>
            <person name="Witsenboer H."/>
            <person name="Zhao S."/>
            <person name="Li Z."/>
            <person name="Zhang A."/>
            <person name="Wang D."/>
            <person name="Liang C."/>
        </authorList>
    </citation>
    <scope>NUCLEOTIDE SEQUENCE [LARGE SCALE GENOMIC DNA]</scope>
    <source>
        <strain evidence="1">cv. G1812</strain>
    </source>
</reference>